<feature type="domain" description="CCHC-type" evidence="3">
    <location>
        <begin position="159"/>
        <end position="174"/>
    </location>
</feature>
<evidence type="ECO:0000259" key="3">
    <source>
        <dbReference type="PROSITE" id="PS50158"/>
    </source>
</evidence>
<evidence type="ECO:0000256" key="2">
    <source>
        <dbReference type="SAM" id="MobiDB-lite"/>
    </source>
</evidence>
<dbReference type="SMART" id="SM00343">
    <property type="entry name" value="ZnF_C2HC"/>
    <property type="match status" value="2"/>
</dbReference>
<feature type="compositionally biased region" description="Basic and acidic residues" evidence="2">
    <location>
        <begin position="249"/>
        <end position="272"/>
    </location>
</feature>
<proteinExistence type="predicted"/>
<dbReference type="GO" id="GO:0003676">
    <property type="term" value="F:nucleic acid binding"/>
    <property type="evidence" value="ECO:0007669"/>
    <property type="project" value="InterPro"/>
</dbReference>
<organism evidence="4">
    <name type="scientific">Lygus hesperus</name>
    <name type="common">Western plant bug</name>
    <dbReference type="NCBI Taxonomy" id="30085"/>
    <lineage>
        <taxon>Eukaryota</taxon>
        <taxon>Metazoa</taxon>
        <taxon>Ecdysozoa</taxon>
        <taxon>Arthropoda</taxon>
        <taxon>Hexapoda</taxon>
        <taxon>Insecta</taxon>
        <taxon>Pterygota</taxon>
        <taxon>Neoptera</taxon>
        <taxon>Paraneoptera</taxon>
        <taxon>Hemiptera</taxon>
        <taxon>Heteroptera</taxon>
        <taxon>Panheteroptera</taxon>
        <taxon>Cimicomorpha</taxon>
        <taxon>Miridae</taxon>
        <taxon>Mirini</taxon>
        <taxon>Lygus</taxon>
    </lineage>
</organism>
<dbReference type="GO" id="GO:0008270">
    <property type="term" value="F:zinc ion binding"/>
    <property type="evidence" value="ECO:0007669"/>
    <property type="project" value="UniProtKB-KW"/>
</dbReference>
<sequence length="393" mass="44514">MRFGSDEGMSSSRKVDGIVCRTMRKIESMVGLTVKQYVDTGNLFLDRMSSGDSQLSSSVPNEMGSIVTVLAEALNLALRLEVAANSRTLRMDTIQVNQSAREPRYRRWSSRWSPRYWKEANQDAVCWNCHETGHMIRTCPKRIGSQGTPRFGKWQDYTCWECGKSGHRRSNCRSGGRGNTNSGRGDLTGDERKVDELGRPNEEQGMEGISEQTENEMIGGHSTGIDQENEVEGKRCEKYTGQQKNDAGQVEKKRQLEKKQKMGKADEFGKSDKMQCQVEDRRQDVGVVNLEKSGENGTGRLQMKIQLPEVEQVASTFLAVERPQLEAISTNQEGVKLNPALCTQPTNDCGKFEESEYIKHMKVNNPKRYKQLMDQRKWYIDDSGKVVKKTFVV</sequence>
<dbReference type="PROSITE" id="PS50158">
    <property type="entry name" value="ZF_CCHC"/>
    <property type="match status" value="2"/>
</dbReference>
<evidence type="ECO:0000256" key="1">
    <source>
        <dbReference type="PROSITE-ProRule" id="PRU00047"/>
    </source>
</evidence>
<keyword evidence="1" id="KW-0862">Zinc</keyword>
<evidence type="ECO:0000313" key="4">
    <source>
        <dbReference type="EMBL" id="JAQ01590.1"/>
    </source>
</evidence>
<dbReference type="InterPro" id="IPR001878">
    <property type="entry name" value="Znf_CCHC"/>
</dbReference>
<dbReference type="InterPro" id="IPR036875">
    <property type="entry name" value="Znf_CCHC_sf"/>
</dbReference>
<dbReference type="EMBL" id="GDHC01017039">
    <property type="protein sequence ID" value="JAQ01590.1"/>
    <property type="molecule type" value="Transcribed_RNA"/>
</dbReference>
<dbReference type="Gene3D" id="4.10.60.10">
    <property type="entry name" value="Zinc finger, CCHC-type"/>
    <property type="match status" value="1"/>
</dbReference>
<dbReference type="SUPFAM" id="SSF57756">
    <property type="entry name" value="Retrovirus zinc finger-like domains"/>
    <property type="match status" value="1"/>
</dbReference>
<reference evidence="4" key="1">
    <citation type="journal article" date="2016" name="Gigascience">
        <title>De novo construction of an expanded transcriptome assembly for the western tarnished plant bug, Lygus hesperus.</title>
        <authorList>
            <person name="Tassone E.E."/>
            <person name="Geib S.M."/>
            <person name="Hall B."/>
            <person name="Fabrick J.A."/>
            <person name="Brent C.S."/>
            <person name="Hull J.J."/>
        </authorList>
    </citation>
    <scope>NUCLEOTIDE SEQUENCE</scope>
</reference>
<feature type="domain" description="CCHC-type" evidence="3">
    <location>
        <begin position="126"/>
        <end position="141"/>
    </location>
</feature>
<accession>A0A146L485</accession>
<name>A0A146L485_LYGHE</name>
<feature type="region of interest" description="Disordered" evidence="2">
    <location>
        <begin position="164"/>
        <end position="272"/>
    </location>
</feature>
<keyword evidence="1" id="KW-0863">Zinc-finger</keyword>
<feature type="compositionally biased region" description="Basic and acidic residues" evidence="2">
    <location>
        <begin position="187"/>
        <end position="202"/>
    </location>
</feature>
<keyword evidence="1" id="KW-0479">Metal-binding</keyword>
<protein>
    <recommendedName>
        <fullName evidence="3">CCHC-type domain-containing protein</fullName>
    </recommendedName>
</protein>
<dbReference type="Pfam" id="PF00098">
    <property type="entry name" value="zf-CCHC"/>
    <property type="match status" value="1"/>
</dbReference>
<dbReference type="AlphaFoldDB" id="A0A146L485"/>
<gene>
    <name evidence="4" type="ORF">g.46752</name>
</gene>